<dbReference type="SUPFAM" id="SSF52540">
    <property type="entry name" value="P-loop containing nucleoside triphosphate hydrolases"/>
    <property type="match status" value="1"/>
</dbReference>
<dbReference type="InterPro" id="IPR039421">
    <property type="entry name" value="Type_1_exporter"/>
</dbReference>
<dbReference type="EMBL" id="RAQO01000012">
    <property type="protein sequence ID" value="RKF13291.1"/>
    <property type="molecule type" value="Genomic_DNA"/>
</dbReference>
<feature type="domain" description="ABC transporter" evidence="4">
    <location>
        <begin position="326"/>
        <end position="530"/>
    </location>
</feature>
<dbReference type="InterPro" id="IPR003593">
    <property type="entry name" value="AAA+_ATPase"/>
</dbReference>
<feature type="transmembrane region" description="Helical" evidence="3">
    <location>
        <begin position="229"/>
        <end position="249"/>
    </location>
</feature>
<gene>
    <name evidence="5" type="ORF">DBZ36_19735</name>
</gene>
<evidence type="ECO:0000256" key="1">
    <source>
        <dbReference type="ARBA" id="ARBA00022741"/>
    </source>
</evidence>
<keyword evidence="3" id="KW-1133">Transmembrane helix</keyword>
<feature type="transmembrane region" description="Helical" evidence="3">
    <location>
        <begin position="116"/>
        <end position="145"/>
    </location>
</feature>
<evidence type="ECO:0000256" key="3">
    <source>
        <dbReference type="SAM" id="Phobius"/>
    </source>
</evidence>
<dbReference type="SMART" id="SM00382">
    <property type="entry name" value="AAA"/>
    <property type="match status" value="1"/>
</dbReference>
<reference evidence="5 6" key="1">
    <citation type="submission" date="2018-09" db="EMBL/GenBank/DDBJ databases">
        <authorList>
            <person name="Wang Z."/>
        </authorList>
    </citation>
    <scope>NUCLEOTIDE SEQUENCE [LARGE SCALE GENOMIC DNA]</scope>
    <source>
        <strain evidence="5 6">ALS 81</strain>
    </source>
</reference>
<dbReference type="Gene3D" id="3.40.50.300">
    <property type="entry name" value="P-loop containing nucleotide triphosphate hydrolases"/>
    <property type="match status" value="1"/>
</dbReference>
<dbReference type="Pfam" id="PF00005">
    <property type="entry name" value="ABC_tran"/>
    <property type="match status" value="1"/>
</dbReference>
<evidence type="ECO:0000256" key="2">
    <source>
        <dbReference type="ARBA" id="ARBA00022840"/>
    </source>
</evidence>
<dbReference type="InterPro" id="IPR003439">
    <property type="entry name" value="ABC_transporter-like_ATP-bd"/>
</dbReference>
<evidence type="ECO:0000259" key="4">
    <source>
        <dbReference type="PROSITE" id="PS50893"/>
    </source>
</evidence>
<keyword evidence="6" id="KW-1185">Reference proteome</keyword>
<keyword evidence="3" id="KW-0812">Transmembrane</keyword>
<sequence length="532" mass="58810">MLHKLSAITSLLLVTIHALSGLALLLFSAWFIAACAIAGTVPVVGFNYLLPATFIRALALTRIGSGYAEKLLGHHVILSALGRIRLMVLQAVFFAKDNSKYQRAQQSEQLESHAQAMAYVWITAVHPYVSALLTLTASVVILSILLGAYSVYWIGYAVLVLAIFFAFSQAIIASVKRRDSAREAFKFESEHWLREAPLWDLQGSKNASESTRASYQRWHKANQAIESNIFYCQQSLVLLSLCGMWLFVANLNPNGIGQGLERALILVPLLWLLASRDWMAQAIRALPALREYQLAKQPMQELDLQRNPVLPGRVDKVPLLSNKLNLDLSAFNPQRGSRYILDSAVTVSLHGPQLLLLRGGSGCGKSSVLEALAGLTSYSGSAIFADLSVREYPDQLRRQYIHYVQQAPQLLSANLRDNLTLADCDASDQMLLDALQWAGLETLASIEALNQWIGEKGRSLSGGELKRIALCRAKLFKAPLILIDEPFEGLDSERQQQLSLKLNQLSQKSIIILASHIQPSKLQVTQVLDLSD</sequence>
<keyword evidence="3" id="KW-0472">Membrane</keyword>
<evidence type="ECO:0000313" key="5">
    <source>
        <dbReference type="EMBL" id="RKF13291.1"/>
    </source>
</evidence>
<dbReference type="GO" id="GO:0005524">
    <property type="term" value="F:ATP binding"/>
    <property type="evidence" value="ECO:0007669"/>
    <property type="project" value="UniProtKB-KW"/>
</dbReference>
<dbReference type="PANTHER" id="PTHR24221:SF654">
    <property type="entry name" value="ATP-BINDING CASSETTE SUB-FAMILY B MEMBER 6"/>
    <property type="match status" value="1"/>
</dbReference>
<keyword evidence="2 5" id="KW-0067">ATP-binding</keyword>
<keyword evidence="1" id="KW-0547">Nucleotide-binding</keyword>
<dbReference type="GO" id="GO:0042626">
    <property type="term" value="F:ATPase-coupled transmembrane transporter activity"/>
    <property type="evidence" value="ECO:0007669"/>
    <property type="project" value="TreeGrafter"/>
</dbReference>
<dbReference type="PANTHER" id="PTHR24221">
    <property type="entry name" value="ATP-BINDING CASSETTE SUB-FAMILY B"/>
    <property type="match status" value="1"/>
</dbReference>
<accession>A0A420E6M8</accession>
<dbReference type="Proteomes" id="UP000286482">
    <property type="component" value="Unassembled WGS sequence"/>
</dbReference>
<name>A0A420E6M8_9ALTE</name>
<feature type="transmembrane region" description="Helical" evidence="3">
    <location>
        <begin position="151"/>
        <end position="172"/>
    </location>
</feature>
<protein>
    <submittedName>
        <fullName evidence="5">ATP-binding cassette domain-containing protein</fullName>
    </submittedName>
</protein>
<evidence type="ECO:0000313" key="6">
    <source>
        <dbReference type="Proteomes" id="UP000286482"/>
    </source>
</evidence>
<dbReference type="PROSITE" id="PS51257">
    <property type="entry name" value="PROKAR_LIPOPROTEIN"/>
    <property type="match status" value="1"/>
</dbReference>
<proteinExistence type="predicted"/>
<dbReference type="RefSeq" id="WP_120356704.1">
    <property type="nucleotide sequence ID" value="NZ_RAQO01000012.1"/>
</dbReference>
<comment type="caution">
    <text evidence="5">The sequence shown here is derived from an EMBL/GenBank/DDBJ whole genome shotgun (WGS) entry which is preliminary data.</text>
</comment>
<dbReference type="PROSITE" id="PS50893">
    <property type="entry name" value="ABC_TRANSPORTER_2"/>
    <property type="match status" value="1"/>
</dbReference>
<dbReference type="OrthoDB" id="6336411at2"/>
<dbReference type="InterPro" id="IPR027417">
    <property type="entry name" value="P-loop_NTPase"/>
</dbReference>
<dbReference type="AlphaFoldDB" id="A0A420E6M8"/>
<organism evidence="5 6">
    <name type="scientific">Alginatibacterium sediminis</name>
    <dbReference type="NCBI Taxonomy" id="2164068"/>
    <lineage>
        <taxon>Bacteria</taxon>
        <taxon>Pseudomonadati</taxon>
        <taxon>Pseudomonadota</taxon>
        <taxon>Gammaproteobacteria</taxon>
        <taxon>Alteromonadales</taxon>
        <taxon>Alteromonadaceae</taxon>
        <taxon>Alginatibacterium</taxon>
    </lineage>
</organism>
<dbReference type="GO" id="GO:0016887">
    <property type="term" value="F:ATP hydrolysis activity"/>
    <property type="evidence" value="ECO:0007669"/>
    <property type="project" value="InterPro"/>
</dbReference>